<accession>A0A382E4Z3</accession>
<dbReference type="Gene3D" id="3.10.450.50">
    <property type="match status" value="2"/>
</dbReference>
<dbReference type="Gene3D" id="2.60.120.10">
    <property type="entry name" value="Jelly Rolls"/>
    <property type="match status" value="2"/>
</dbReference>
<reference evidence="2" key="1">
    <citation type="submission" date="2018-05" db="EMBL/GenBank/DDBJ databases">
        <authorList>
            <person name="Lanie J.A."/>
            <person name="Ng W.-L."/>
            <person name="Kazmierczak K.M."/>
            <person name="Andrzejewski T.M."/>
            <person name="Davidsen T.M."/>
            <person name="Wayne K.J."/>
            <person name="Tettelin H."/>
            <person name="Glass J.I."/>
            <person name="Rusch D."/>
            <person name="Podicherti R."/>
            <person name="Tsui H.-C.T."/>
            <person name="Winkler M.E."/>
        </authorList>
    </citation>
    <scope>NUCLEOTIDE SEQUENCE</scope>
</reference>
<dbReference type="AlphaFoldDB" id="A0A382E4Z3"/>
<gene>
    <name evidence="2" type="ORF">METZ01_LOCUS198602</name>
</gene>
<protein>
    <recommendedName>
        <fullName evidence="1">DUF4440 domain-containing protein</fullName>
    </recommendedName>
</protein>
<name>A0A382E4Z3_9ZZZZ</name>
<sequence length="523" mass="59550">MKKLTLLAVSGALAVSGFSQDSVQLKSLTGAEKAQINKEVNSALQQWEKAFNAKDPIALANLYDLNTDVIYDDDVHHRSRQSMLKRFQERFRKEPNLRQKITEVQRTISSAHVVIETGVWENTGASDLSRPPRGRYSCTWMKKGQEWLIVHDRAWAMAKENDRSELRTRDQLSKHVHEFFEAFARNDVKFLKEFFAEDVKVIINGTTVAISRKDYLVRVNHLVNTLFKDIRFEKVHVHTNYFSPNSLASDGKTFGDLRPSTIWTNAWADFSRIGRSTMREQVNGVHLDFRWENGKVVGMLVYGEVTFTKEEEAAFQASLGAHATVADSEHYKVEFENEYVKVIRVKYGPKEKSPIHSHGKLVGVHLTDAKAKFTPKGGEAEIRDIKSGNIGGGPAVDHTVENLTDKNWETILVEFKKKYPHSVSKLKLDATIVDSNHYKVEIENDWVRVIRAKYGPNDESVMHEHNPGVVVFLSNTKHQLINEDGSKINSDFKAGHVIWADAVTHKGINLENEPLELVFFELK</sequence>
<organism evidence="2">
    <name type="scientific">marine metagenome</name>
    <dbReference type="NCBI Taxonomy" id="408172"/>
    <lineage>
        <taxon>unclassified sequences</taxon>
        <taxon>metagenomes</taxon>
        <taxon>ecological metagenomes</taxon>
    </lineage>
</organism>
<dbReference type="EMBL" id="UINC01042730">
    <property type="protein sequence ID" value="SVB45748.1"/>
    <property type="molecule type" value="Genomic_DNA"/>
</dbReference>
<evidence type="ECO:0000313" key="2">
    <source>
        <dbReference type="EMBL" id="SVB45748.1"/>
    </source>
</evidence>
<dbReference type="Pfam" id="PF14534">
    <property type="entry name" value="DUF4440"/>
    <property type="match status" value="1"/>
</dbReference>
<feature type="domain" description="DUF4440" evidence="1">
    <location>
        <begin position="43"/>
        <end position="149"/>
    </location>
</feature>
<dbReference type="InterPro" id="IPR032710">
    <property type="entry name" value="NTF2-like_dom_sf"/>
</dbReference>
<dbReference type="InterPro" id="IPR027843">
    <property type="entry name" value="DUF4440"/>
</dbReference>
<evidence type="ECO:0000259" key="1">
    <source>
        <dbReference type="Pfam" id="PF14534"/>
    </source>
</evidence>
<dbReference type="SUPFAM" id="SSF54427">
    <property type="entry name" value="NTF2-like"/>
    <property type="match status" value="2"/>
</dbReference>
<proteinExistence type="predicted"/>
<dbReference type="InterPro" id="IPR014710">
    <property type="entry name" value="RmlC-like_jellyroll"/>
</dbReference>